<reference evidence="4" key="1">
    <citation type="submission" date="2016-10" db="EMBL/GenBank/DDBJ databases">
        <authorList>
            <person name="Varghese N."/>
            <person name="Submissions S."/>
        </authorList>
    </citation>
    <scope>NUCLEOTIDE SEQUENCE [LARGE SCALE GENOMIC DNA]</scope>
    <source>
        <strain evidence="4">CGMCC 1.10223</strain>
    </source>
</reference>
<dbReference type="EMBL" id="FONN01000007">
    <property type="protein sequence ID" value="SFE80068.1"/>
    <property type="molecule type" value="Genomic_DNA"/>
</dbReference>
<protein>
    <submittedName>
        <fullName evidence="3">Uncharacterized protein</fullName>
    </submittedName>
</protein>
<dbReference type="AlphaFoldDB" id="A0A1I2DI00"/>
<feature type="region of interest" description="Disordered" evidence="1">
    <location>
        <begin position="52"/>
        <end position="83"/>
    </location>
</feature>
<gene>
    <name evidence="3" type="ORF">SAMN04487969_10717</name>
</gene>
<evidence type="ECO:0000256" key="1">
    <source>
        <dbReference type="SAM" id="MobiDB-lite"/>
    </source>
</evidence>
<sequence>MRRGWFLVVLKIMQAAAVCLLLLTGCSAAGNAPQASTAASAITAAPEATPVPEAGAAQEPGSSAASSPSEAADSPEKASADFEPGMDIDWEASQSQLQEQGMAEVLQTNLEALLKQDQKAFNNTFLDQAHADPFQFYLSYYQYYFTGIDDVTYFESGNINVTVRVDLLSEAGFEENSAMTYTFQKSKEGGYKIAVID</sequence>
<feature type="chain" id="PRO_5038872893" evidence="2">
    <location>
        <begin position="30"/>
        <end position="197"/>
    </location>
</feature>
<dbReference type="Proteomes" id="UP000183410">
    <property type="component" value="Unassembled WGS sequence"/>
</dbReference>
<keyword evidence="2" id="KW-0732">Signal</keyword>
<feature type="compositionally biased region" description="Low complexity" evidence="1">
    <location>
        <begin position="52"/>
        <end position="72"/>
    </location>
</feature>
<evidence type="ECO:0000313" key="4">
    <source>
        <dbReference type="Proteomes" id="UP000183410"/>
    </source>
</evidence>
<feature type="signal peptide" evidence="2">
    <location>
        <begin position="1"/>
        <end position="29"/>
    </location>
</feature>
<name>A0A1I2DI00_9BACL</name>
<organism evidence="3 4">
    <name type="scientific">Paenibacillus algorifonticola</name>
    <dbReference type="NCBI Taxonomy" id="684063"/>
    <lineage>
        <taxon>Bacteria</taxon>
        <taxon>Bacillati</taxon>
        <taxon>Bacillota</taxon>
        <taxon>Bacilli</taxon>
        <taxon>Bacillales</taxon>
        <taxon>Paenibacillaceae</taxon>
        <taxon>Paenibacillus</taxon>
    </lineage>
</organism>
<keyword evidence="4" id="KW-1185">Reference proteome</keyword>
<dbReference type="PROSITE" id="PS51257">
    <property type="entry name" value="PROKAR_LIPOPROTEIN"/>
    <property type="match status" value="1"/>
</dbReference>
<evidence type="ECO:0000313" key="3">
    <source>
        <dbReference type="EMBL" id="SFE80068.1"/>
    </source>
</evidence>
<evidence type="ECO:0000256" key="2">
    <source>
        <dbReference type="SAM" id="SignalP"/>
    </source>
</evidence>
<proteinExistence type="predicted"/>
<accession>A0A1I2DI00</accession>